<feature type="non-terminal residue" evidence="1">
    <location>
        <position position="1"/>
    </location>
</feature>
<accession>A0A5J9UQ11</accession>
<proteinExistence type="predicted"/>
<keyword evidence="2" id="KW-1185">Reference proteome</keyword>
<organism evidence="1 2">
    <name type="scientific">Eragrostis curvula</name>
    <name type="common">weeping love grass</name>
    <dbReference type="NCBI Taxonomy" id="38414"/>
    <lineage>
        <taxon>Eukaryota</taxon>
        <taxon>Viridiplantae</taxon>
        <taxon>Streptophyta</taxon>
        <taxon>Embryophyta</taxon>
        <taxon>Tracheophyta</taxon>
        <taxon>Spermatophyta</taxon>
        <taxon>Magnoliopsida</taxon>
        <taxon>Liliopsida</taxon>
        <taxon>Poales</taxon>
        <taxon>Poaceae</taxon>
        <taxon>PACMAD clade</taxon>
        <taxon>Chloridoideae</taxon>
        <taxon>Eragrostideae</taxon>
        <taxon>Eragrostidinae</taxon>
        <taxon>Eragrostis</taxon>
    </lineage>
</organism>
<name>A0A5J9UQ11_9POAL</name>
<protein>
    <submittedName>
        <fullName evidence="1">Uncharacterized protein</fullName>
    </submittedName>
</protein>
<evidence type="ECO:0000313" key="2">
    <source>
        <dbReference type="Proteomes" id="UP000324897"/>
    </source>
</evidence>
<evidence type="ECO:0000313" key="1">
    <source>
        <dbReference type="EMBL" id="TVU25297.1"/>
    </source>
</evidence>
<sequence length="144" mass="15956">MVVCNSGDFAMVLQTISLSQSVPRESHIGQRATAQGMNELEHLVAGDDPRWKKLWNTRIPPKLIFTDDILSLWALKPGVTPGFQLCHAAPVVNLFSKLSCAIVNPGRDCGLSPFWYSIWPLSQLIQPRRGLVFNSCRGPGSARR</sequence>
<comment type="caution">
    <text evidence="1">The sequence shown here is derived from an EMBL/GenBank/DDBJ whole genome shotgun (WGS) entry which is preliminary data.</text>
</comment>
<dbReference type="Proteomes" id="UP000324897">
    <property type="component" value="Chromosome 2"/>
</dbReference>
<gene>
    <name evidence="1" type="ORF">EJB05_27789</name>
</gene>
<dbReference type="AlphaFoldDB" id="A0A5J9UQ11"/>
<dbReference type="EMBL" id="RWGY01000013">
    <property type="protein sequence ID" value="TVU25297.1"/>
    <property type="molecule type" value="Genomic_DNA"/>
</dbReference>
<reference evidence="1 2" key="1">
    <citation type="journal article" date="2019" name="Sci. Rep.">
        <title>A high-quality genome of Eragrostis curvula grass provides insights into Poaceae evolution and supports new strategies to enhance forage quality.</title>
        <authorList>
            <person name="Carballo J."/>
            <person name="Santos B.A.C.M."/>
            <person name="Zappacosta D."/>
            <person name="Garbus I."/>
            <person name="Selva J.P."/>
            <person name="Gallo C.A."/>
            <person name="Diaz A."/>
            <person name="Albertini E."/>
            <person name="Caccamo M."/>
            <person name="Echenique V."/>
        </authorList>
    </citation>
    <scope>NUCLEOTIDE SEQUENCE [LARGE SCALE GENOMIC DNA]</scope>
    <source>
        <strain evidence="2">cv. Victoria</strain>
        <tissue evidence="1">Leaf</tissue>
    </source>
</reference>
<dbReference type="Gramene" id="TVU25297">
    <property type="protein sequence ID" value="TVU25297"/>
    <property type="gene ID" value="EJB05_27789"/>
</dbReference>